<sequence length="72" mass="7774">MDDDRTSVKLGPTGGQQDGACWARITVRGHSTNCDGNLWTLYSSPYSGGALSALPQKGLGVRDCHRQSRRLP</sequence>
<dbReference type="Proteomes" id="UP000790709">
    <property type="component" value="Unassembled WGS sequence"/>
</dbReference>
<reference evidence="1" key="1">
    <citation type="journal article" date="2021" name="New Phytol.">
        <title>Evolutionary innovations through gain and loss of genes in the ectomycorrhizal Boletales.</title>
        <authorList>
            <person name="Wu G."/>
            <person name="Miyauchi S."/>
            <person name="Morin E."/>
            <person name="Kuo A."/>
            <person name="Drula E."/>
            <person name="Varga T."/>
            <person name="Kohler A."/>
            <person name="Feng B."/>
            <person name="Cao Y."/>
            <person name="Lipzen A."/>
            <person name="Daum C."/>
            <person name="Hundley H."/>
            <person name="Pangilinan J."/>
            <person name="Johnson J."/>
            <person name="Barry K."/>
            <person name="LaButti K."/>
            <person name="Ng V."/>
            <person name="Ahrendt S."/>
            <person name="Min B."/>
            <person name="Choi I.G."/>
            <person name="Park H."/>
            <person name="Plett J.M."/>
            <person name="Magnuson J."/>
            <person name="Spatafora J.W."/>
            <person name="Nagy L.G."/>
            <person name="Henrissat B."/>
            <person name="Grigoriev I.V."/>
            <person name="Yang Z.L."/>
            <person name="Xu J."/>
            <person name="Martin F.M."/>
        </authorList>
    </citation>
    <scope>NUCLEOTIDE SEQUENCE</scope>
    <source>
        <strain evidence="1">KUC20120723A-06</strain>
    </source>
</reference>
<gene>
    <name evidence="1" type="ORF">BV22DRAFT_1028884</name>
</gene>
<protein>
    <submittedName>
        <fullName evidence="1">Uncharacterized protein</fullName>
    </submittedName>
</protein>
<proteinExistence type="predicted"/>
<dbReference type="EMBL" id="MU266336">
    <property type="protein sequence ID" value="KAH7929925.1"/>
    <property type="molecule type" value="Genomic_DNA"/>
</dbReference>
<comment type="caution">
    <text evidence="1">The sequence shown here is derived from an EMBL/GenBank/DDBJ whole genome shotgun (WGS) entry which is preliminary data.</text>
</comment>
<keyword evidence="2" id="KW-1185">Reference proteome</keyword>
<evidence type="ECO:0000313" key="1">
    <source>
        <dbReference type="EMBL" id="KAH7929925.1"/>
    </source>
</evidence>
<organism evidence="1 2">
    <name type="scientific">Leucogyrophana mollusca</name>
    <dbReference type="NCBI Taxonomy" id="85980"/>
    <lineage>
        <taxon>Eukaryota</taxon>
        <taxon>Fungi</taxon>
        <taxon>Dikarya</taxon>
        <taxon>Basidiomycota</taxon>
        <taxon>Agaricomycotina</taxon>
        <taxon>Agaricomycetes</taxon>
        <taxon>Agaricomycetidae</taxon>
        <taxon>Boletales</taxon>
        <taxon>Boletales incertae sedis</taxon>
        <taxon>Leucogyrophana</taxon>
    </lineage>
</organism>
<evidence type="ECO:0000313" key="2">
    <source>
        <dbReference type="Proteomes" id="UP000790709"/>
    </source>
</evidence>
<name>A0ACB8BVH1_9AGAM</name>
<accession>A0ACB8BVH1</accession>